<evidence type="ECO:0000259" key="1">
    <source>
        <dbReference type="Pfam" id="PF10026"/>
    </source>
</evidence>
<feature type="domain" description="DUF2268" evidence="1">
    <location>
        <begin position="104"/>
        <end position="287"/>
    </location>
</feature>
<proteinExistence type="predicted"/>
<dbReference type="InterPro" id="IPR018728">
    <property type="entry name" value="DUF2268"/>
</dbReference>
<keyword evidence="3" id="KW-1185">Reference proteome</keyword>
<reference evidence="2" key="1">
    <citation type="submission" date="2022-10" db="EMBL/GenBank/DDBJ databases">
        <title>The complete genomes of actinobacterial strains from the NBC collection.</title>
        <authorList>
            <person name="Joergensen T.S."/>
            <person name="Alvarez Arevalo M."/>
            <person name="Sterndorff E.B."/>
            <person name="Faurdal D."/>
            <person name="Vuksanovic O."/>
            <person name="Mourched A.-S."/>
            <person name="Charusanti P."/>
            <person name="Shaw S."/>
            <person name="Blin K."/>
            <person name="Weber T."/>
        </authorList>
    </citation>
    <scope>NUCLEOTIDE SEQUENCE</scope>
    <source>
        <strain evidence="2">NBC_01432</strain>
    </source>
</reference>
<evidence type="ECO:0000313" key="2">
    <source>
        <dbReference type="EMBL" id="WUX53709.1"/>
    </source>
</evidence>
<organism evidence="2 3">
    <name type="scientific">Streptomyces niveus</name>
    <name type="common">Streptomyces spheroides</name>
    <dbReference type="NCBI Taxonomy" id="193462"/>
    <lineage>
        <taxon>Bacteria</taxon>
        <taxon>Bacillati</taxon>
        <taxon>Actinomycetota</taxon>
        <taxon>Actinomycetes</taxon>
        <taxon>Kitasatosporales</taxon>
        <taxon>Streptomycetaceae</taxon>
        <taxon>Streptomyces</taxon>
    </lineage>
</organism>
<protein>
    <submittedName>
        <fullName evidence="2">DUF2268 domain-containing protein</fullName>
    </submittedName>
</protein>
<dbReference type="RefSeq" id="WP_329077330.1">
    <property type="nucleotide sequence ID" value="NZ_CP109421.1"/>
</dbReference>
<gene>
    <name evidence="2" type="ORF">OG442_20290</name>
</gene>
<evidence type="ECO:0000313" key="3">
    <source>
        <dbReference type="Proteomes" id="UP001432209"/>
    </source>
</evidence>
<sequence>MKIVVHDTASAMEDLLRRPVALRADALRDMLRPIEDVLAPVLGEMDTVRTHQTGSGFRIDRDDPRQQAALQEMRDADVWGRMESCLAAAGERLSGEAPGVGRAETVHVVLTLGNPDDDHLTVRSAGFFGMGGFPGAILLTMWPTATSLAKIGYAAAHELHHNVRYANVEWNPATVTVGEHVVAEGLAEAFVRELAGEEAMGPWSTGLSGARRDEAYAKITAAVDVAGMPNLPAYVFGDGSARDLGYEPVGLPDFAGYAVGLRIVDAHLTASGLTAAGSVALPVREILANAGVPTAA</sequence>
<accession>A0ABZ2A6L5</accession>
<name>A0ABZ2A6L5_STRNV</name>
<dbReference type="EMBL" id="CP109495">
    <property type="protein sequence ID" value="WUX53709.1"/>
    <property type="molecule type" value="Genomic_DNA"/>
</dbReference>
<dbReference type="Pfam" id="PF10026">
    <property type="entry name" value="DUF2268"/>
    <property type="match status" value="1"/>
</dbReference>
<dbReference type="Proteomes" id="UP001432209">
    <property type="component" value="Chromosome"/>
</dbReference>